<dbReference type="Proteomes" id="UP000054217">
    <property type="component" value="Unassembled WGS sequence"/>
</dbReference>
<dbReference type="EMBL" id="KN831951">
    <property type="protein sequence ID" value="KIO10968.1"/>
    <property type="molecule type" value="Genomic_DNA"/>
</dbReference>
<organism evidence="1 2">
    <name type="scientific">Pisolithus tinctorius Marx 270</name>
    <dbReference type="NCBI Taxonomy" id="870435"/>
    <lineage>
        <taxon>Eukaryota</taxon>
        <taxon>Fungi</taxon>
        <taxon>Dikarya</taxon>
        <taxon>Basidiomycota</taxon>
        <taxon>Agaricomycotina</taxon>
        <taxon>Agaricomycetes</taxon>
        <taxon>Agaricomycetidae</taxon>
        <taxon>Boletales</taxon>
        <taxon>Sclerodermatineae</taxon>
        <taxon>Pisolithaceae</taxon>
        <taxon>Pisolithus</taxon>
    </lineage>
</organism>
<sequence>MFYYVSFLRPPPAQASLAQTEQILITPQISNDLRTEYLEDVVDIHYSWAFVPDLRSQTTSVITRPAKLTSWRTAHAYKEISVPRPQNLHDGQSWRLILSVGMTRKDQVVLLCNDNIGHAPFSVMSMPILFTSRPRKAAKQEEIVRSYLLRAPAQDASPPEVFNICEQTSFDLDKKVWDSGIGLSSWLVRLYFGGQVDTSPALSRVWQVLFSRDRRDIIELGKSSVIAWNSKITSHSVQGRGQV</sequence>
<protein>
    <submittedName>
        <fullName evidence="1">Uncharacterized protein</fullName>
    </submittedName>
</protein>
<evidence type="ECO:0000313" key="2">
    <source>
        <dbReference type="Proteomes" id="UP000054217"/>
    </source>
</evidence>
<proteinExistence type="predicted"/>
<evidence type="ECO:0000313" key="1">
    <source>
        <dbReference type="EMBL" id="KIO10968.1"/>
    </source>
</evidence>
<gene>
    <name evidence="1" type="ORF">M404DRAFT_995399</name>
</gene>
<reference evidence="1 2" key="1">
    <citation type="submission" date="2014-04" db="EMBL/GenBank/DDBJ databases">
        <authorList>
            <consortium name="DOE Joint Genome Institute"/>
            <person name="Kuo A."/>
            <person name="Kohler A."/>
            <person name="Costa M.D."/>
            <person name="Nagy L.G."/>
            <person name="Floudas D."/>
            <person name="Copeland A."/>
            <person name="Barry K.W."/>
            <person name="Cichocki N."/>
            <person name="Veneault-Fourrey C."/>
            <person name="LaButti K."/>
            <person name="Lindquist E.A."/>
            <person name="Lipzen A."/>
            <person name="Lundell T."/>
            <person name="Morin E."/>
            <person name="Murat C."/>
            <person name="Sun H."/>
            <person name="Tunlid A."/>
            <person name="Henrissat B."/>
            <person name="Grigoriev I.V."/>
            <person name="Hibbett D.S."/>
            <person name="Martin F."/>
            <person name="Nordberg H.P."/>
            <person name="Cantor M.N."/>
            <person name="Hua S.X."/>
        </authorList>
    </citation>
    <scope>NUCLEOTIDE SEQUENCE [LARGE SCALE GENOMIC DNA]</scope>
    <source>
        <strain evidence="1 2">Marx 270</strain>
    </source>
</reference>
<dbReference type="OrthoDB" id="413520at2759"/>
<dbReference type="HOGENOM" id="CLU_099941_0_0_1"/>
<dbReference type="InParanoid" id="A0A0C3JP59"/>
<name>A0A0C3JP59_PISTI</name>
<dbReference type="AlphaFoldDB" id="A0A0C3JP59"/>
<reference evidence="2" key="2">
    <citation type="submission" date="2015-01" db="EMBL/GenBank/DDBJ databases">
        <title>Evolutionary Origins and Diversification of the Mycorrhizal Mutualists.</title>
        <authorList>
            <consortium name="DOE Joint Genome Institute"/>
            <consortium name="Mycorrhizal Genomics Consortium"/>
            <person name="Kohler A."/>
            <person name="Kuo A."/>
            <person name="Nagy L.G."/>
            <person name="Floudas D."/>
            <person name="Copeland A."/>
            <person name="Barry K.W."/>
            <person name="Cichocki N."/>
            <person name="Veneault-Fourrey C."/>
            <person name="LaButti K."/>
            <person name="Lindquist E.A."/>
            <person name="Lipzen A."/>
            <person name="Lundell T."/>
            <person name="Morin E."/>
            <person name="Murat C."/>
            <person name="Riley R."/>
            <person name="Ohm R."/>
            <person name="Sun H."/>
            <person name="Tunlid A."/>
            <person name="Henrissat B."/>
            <person name="Grigoriev I.V."/>
            <person name="Hibbett D.S."/>
            <person name="Martin F."/>
        </authorList>
    </citation>
    <scope>NUCLEOTIDE SEQUENCE [LARGE SCALE GENOMIC DNA]</scope>
    <source>
        <strain evidence="2">Marx 270</strain>
    </source>
</reference>
<accession>A0A0C3JP59</accession>
<dbReference type="STRING" id="870435.A0A0C3JP59"/>
<keyword evidence="2" id="KW-1185">Reference proteome</keyword>